<reference evidence="4 5" key="1">
    <citation type="journal article" date="2019" name="Int. J. Syst. Evol. Microbiol.">
        <title>The Global Catalogue of Microorganisms (GCM) 10K type strain sequencing project: providing services to taxonomists for standard genome sequencing and annotation.</title>
        <authorList>
            <consortium name="The Broad Institute Genomics Platform"/>
            <consortium name="The Broad Institute Genome Sequencing Center for Infectious Disease"/>
            <person name="Wu L."/>
            <person name="Ma J."/>
        </authorList>
    </citation>
    <scope>NUCLEOTIDE SEQUENCE [LARGE SCALE GENOMIC DNA]</scope>
    <source>
        <strain evidence="4 5">CGMCC 1.12125</strain>
    </source>
</reference>
<dbReference type="PANTHER" id="PTHR43649:SF34">
    <property type="entry name" value="ABC TRANSPORTER PERIPLASMIC-BINDING PROTEIN YCJN-RELATED"/>
    <property type="match status" value="1"/>
</dbReference>
<proteinExistence type="inferred from homology"/>
<dbReference type="InterPro" id="IPR050490">
    <property type="entry name" value="Bact_solute-bd_prot1"/>
</dbReference>
<name>A0ABD6CBG3_9EURY</name>
<dbReference type="EMBL" id="JBHUDJ010000002">
    <property type="protein sequence ID" value="MFD1586572.1"/>
    <property type="molecule type" value="Genomic_DNA"/>
</dbReference>
<protein>
    <submittedName>
        <fullName evidence="4">Extracellular solute-binding protein</fullName>
    </submittedName>
</protein>
<dbReference type="PANTHER" id="PTHR43649">
    <property type="entry name" value="ARABINOSE-BINDING PROTEIN-RELATED"/>
    <property type="match status" value="1"/>
</dbReference>
<keyword evidence="2" id="KW-0813">Transport</keyword>
<dbReference type="AlphaFoldDB" id="A0ABD6CBG3"/>
<comment type="similarity">
    <text evidence="1">Belongs to the bacterial solute-binding protein 1 family.</text>
</comment>
<dbReference type="InterPro" id="IPR006311">
    <property type="entry name" value="TAT_signal"/>
</dbReference>
<comment type="caution">
    <text evidence="4">The sequence shown here is derived from an EMBL/GenBank/DDBJ whole genome shotgun (WGS) entry which is preliminary data.</text>
</comment>
<evidence type="ECO:0000256" key="3">
    <source>
        <dbReference type="ARBA" id="ARBA00022729"/>
    </source>
</evidence>
<evidence type="ECO:0000256" key="1">
    <source>
        <dbReference type="ARBA" id="ARBA00008520"/>
    </source>
</evidence>
<keyword evidence="3" id="KW-0732">Signal</keyword>
<keyword evidence="5" id="KW-1185">Reference proteome</keyword>
<gene>
    <name evidence="4" type="ORF">ACFR9U_06230</name>
</gene>
<accession>A0ABD6CBG3</accession>
<dbReference type="Proteomes" id="UP001597119">
    <property type="component" value="Unassembled WGS sequence"/>
</dbReference>
<evidence type="ECO:0000313" key="4">
    <source>
        <dbReference type="EMBL" id="MFD1586572.1"/>
    </source>
</evidence>
<evidence type="ECO:0000256" key="2">
    <source>
        <dbReference type="ARBA" id="ARBA00022448"/>
    </source>
</evidence>
<sequence>MAETPDSNDDGSSSRRRFLAAAGAVGSAVGTAGCTLGGATDSSGTVVQLAASSDEKSIQPALNETLHAVGVPDDVTLEVLGTSSDIARSQFSQWLSAGLDQPSLLRMDSGWTIPFILRDQVTNLSRELPDVASRVEADYFDASVATATGPDGDLYGVPLFSDFGLMLYRKDLVREAGYDPSGWATDPISWNRFAEVVADAQAQTGTDYGFTFQARVYEGLSCCTFTEFMGSWGGSYFGPRKYLFGPVGERPVTVDEDPVVRANRMIRSFVHGSDAANTFDGLPGGISPNAVFSWSEGPSLSPFANGRAIAHRNWPFAVMATGGEDAFDDRLGVMPIPYGVGESNASVAGMGGSVSALGGWHVTLNPNAKHPEAAKAVVRAMTTDEFNRTYLEELGYVPPKPGLLDSKAVKQTPVMGRYVDTIRYAGEHALPRPVTVAWPMESPRIAQQVSAAFTGEKAPGSAMGDLAGLLREIETSTAQST</sequence>
<dbReference type="PROSITE" id="PS51318">
    <property type="entry name" value="TAT"/>
    <property type="match status" value="1"/>
</dbReference>
<evidence type="ECO:0000313" key="5">
    <source>
        <dbReference type="Proteomes" id="UP001597119"/>
    </source>
</evidence>
<dbReference type="Gene3D" id="3.40.190.10">
    <property type="entry name" value="Periplasmic binding protein-like II"/>
    <property type="match status" value="2"/>
</dbReference>
<dbReference type="RefSeq" id="WP_247379434.1">
    <property type="nucleotide sequence ID" value="NZ_JALLGV010000007.1"/>
</dbReference>
<dbReference type="SUPFAM" id="SSF53850">
    <property type="entry name" value="Periplasmic binding protein-like II"/>
    <property type="match status" value="1"/>
</dbReference>
<dbReference type="Pfam" id="PF13416">
    <property type="entry name" value="SBP_bac_8"/>
    <property type="match status" value="1"/>
</dbReference>
<organism evidence="4 5">
    <name type="scientific">Halorientalis brevis</name>
    <dbReference type="NCBI Taxonomy" id="1126241"/>
    <lineage>
        <taxon>Archaea</taxon>
        <taxon>Methanobacteriati</taxon>
        <taxon>Methanobacteriota</taxon>
        <taxon>Stenosarchaea group</taxon>
        <taxon>Halobacteria</taxon>
        <taxon>Halobacteriales</taxon>
        <taxon>Haloarculaceae</taxon>
        <taxon>Halorientalis</taxon>
    </lineage>
</organism>
<dbReference type="InterPro" id="IPR006059">
    <property type="entry name" value="SBP"/>
</dbReference>